<dbReference type="Pfam" id="PF07244">
    <property type="entry name" value="POTRA"/>
    <property type="match status" value="1"/>
</dbReference>
<organism evidence="4 5">
    <name type="scientific">Chitinivibrio alkaliphilus ACht1</name>
    <dbReference type="NCBI Taxonomy" id="1313304"/>
    <lineage>
        <taxon>Bacteria</taxon>
        <taxon>Pseudomonadati</taxon>
        <taxon>Fibrobacterota</taxon>
        <taxon>Chitinivibrionia</taxon>
        <taxon>Chitinivibrionales</taxon>
        <taxon>Chitinivibrionaceae</taxon>
        <taxon>Chitinivibrio</taxon>
    </lineage>
</organism>
<evidence type="ECO:0000256" key="1">
    <source>
        <dbReference type="ARBA" id="ARBA00004370"/>
    </source>
</evidence>
<protein>
    <recommendedName>
        <fullName evidence="3">POTRA domain-containing protein</fullName>
    </recommendedName>
</protein>
<evidence type="ECO:0000259" key="3">
    <source>
        <dbReference type="PROSITE" id="PS51779"/>
    </source>
</evidence>
<keyword evidence="2" id="KW-0472">Membrane</keyword>
<dbReference type="PROSITE" id="PS51779">
    <property type="entry name" value="POTRA"/>
    <property type="match status" value="1"/>
</dbReference>
<keyword evidence="5" id="KW-1185">Reference proteome</keyword>
<evidence type="ECO:0000313" key="4">
    <source>
        <dbReference type="EMBL" id="ERP32016.1"/>
    </source>
</evidence>
<dbReference type="Gene3D" id="3.10.20.310">
    <property type="entry name" value="membrane protein fhac"/>
    <property type="match status" value="1"/>
</dbReference>
<comment type="caution">
    <text evidence="4">The sequence shown here is derived from an EMBL/GenBank/DDBJ whole genome shotgun (WGS) entry which is preliminary data.</text>
</comment>
<comment type="subcellular location">
    <subcellularLocation>
        <location evidence="1">Membrane</location>
    </subcellularLocation>
</comment>
<dbReference type="AlphaFoldDB" id="U7D8V4"/>
<sequence length="359" mass="41608">MSVLNLNVVKVLLCLPVFVLGQLRIDFDEAVGDTTFYRTVAEDFFRRAAAAEADVADSYAKGVSFLERSGFYEIIDTVRSTEEFSVLLTPTFVLSEIQIRGAAPLFESDIHSAFSLSVGDRVTAESIQEEVESLEEDLEDRFGLISPRVESRIVYDMNEGTADLELRISREGIYRIEDIRIAGNGRFTDRRLRTVSGLWRDRGGHLFVEEIEQKIRSIQEYYYSRQYPEAQVEWEYDFDEEAQQIILNITVDEGPRYDIDYSDVAPLRRRRVRTALDFSNQGNRNDFTLNRVLFNLRRELRSMGYQYGTVDFEDSLYTSSRGDSIREISLRVDTVEARTRLELIHFEGNEYFSERALKK</sequence>
<accession>U7D8V4</accession>
<dbReference type="InterPro" id="IPR010827">
    <property type="entry name" value="BamA/TamA_POTRA"/>
</dbReference>
<dbReference type="InterPro" id="IPR034746">
    <property type="entry name" value="POTRA"/>
</dbReference>
<dbReference type="EMBL" id="ASJR01000007">
    <property type="protein sequence ID" value="ERP32016.1"/>
    <property type="molecule type" value="Genomic_DNA"/>
</dbReference>
<name>U7D8V4_9BACT</name>
<feature type="domain" description="POTRA" evidence="3">
    <location>
        <begin position="174"/>
        <end position="254"/>
    </location>
</feature>
<evidence type="ECO:0000313" key="5">
    <source>
        <dbReference type="Proteomes" id="UP000017148"/>
    </source>
</evidence>
<dbReference type="Proteomes" id="UP000017148">
    <property type="component" value="Unassembled WGS sequence"/>
</dbReference>
<dbReference type="GO" id="GO:0019867">
    <property type="term" value="C:outer membrane"/>
    <property type="evidence" value="ECO:0007669"/>
    <property type="project" value="InterPro"/>
</dbReference>
<reference evidence="4 5" key="1">
    <citation type="journal article" date="2013" name="Environ. Microbiol.">
        <title>Genome analysis of Chitinivibrio alkaliphilus gen. nov., sp. nov., a novel extremely haloalkaliphilic anaerobic chitinolytic bacterium from the candidate phylum Termite Group 3.</title>
        <authorList>
            <person name="Sorokin D.Y."/>
            <person name="Gumerov V.M."/>
            <person name="Rakitin A.L."/>
            <person name="Beletsky A.V."/>
            <person name="Damste J.S."/>
            <person name="Muyzer G."/>
            <person name="Mardanov A.V."/>
            <person name="Ravin N.V."/>
        </authorList>
    </citation>
    <scope>NUCLEOTIDE SEQUENCE [LARGE SCALE GENOMIC DNA]</scope>
    <source>
        <strain evidence="4 5">ACht1</strain>
    </source>
</reference>
<dbReference type="STRING" id="1313304.CALK_0997"/>
<proteinExistence type="predicted"/>
<evidence type="ECO:0000256" key="2">
    <source>
        <dbReference type="ARBA" id="ARBA00023136"/>
    </source>
</evidence>
<gene>
    <name evidence="4" type="ORF">CALK_0997</name>
</gene>